<keyword evidence="13 16" id="KW-0411">Iron-sulfur</keyword>
<feature type="domain" description="Aconitase/3-isopropylmalate dehydratase large subunit alpha/beta/alpha" evidence="17">
    <location>
        <begin position="73"/>
        <end position="562"/>
    </location>
</feature>
<evidence type="ECO:0000256" key="14">
    <source>
        <dbReference type="ARBA" id="ARBA00023239"/>
    </source>
</evidence>
<evidence type="ECO:0000256" key="8">
    <source>
        <dbReference type="ARBA" id="ARBA00022485"/>
    </source>
</evidence>
<keyword evidence="11" id="KW-0694">RNA-binding</keyword>
<dbReference type="FunFam" id="3.30.499.10:FF:000020">
    <property type="entry name" value="Aconitate hydratase A"/>
    <property type="match status" value="1"/>
</dbReference>
<comment type="function">
    <text evidence="16">Catalyzes the isomerization of citrate to isocitrate via cis-aconitate.</text>
</comment>
<comment type="subunit">
    <text evidence="7">Monomer.</text>
</comment>
<sequence length="890" mass="95889">MTTTGNDTLATRSTLSVGGKNYAYYSLDKAAAKLGDVSRLPFSMKVLLENLLRFEDDGFTVSTADIQALVDWQKDPHSNREIQYRPARVLLQDFTGVPCVVDLAAMRDAIAKLGGDTSKINPLVPVHLVIDHSVMVDEFGHPKAFEQNVEIEYYRNGERYDFLKWGSKSLSNFKAVPPGTGICHQVNLEHIAQAVWSSEDADGTTVAYPDTCVGTDSHTTMINGLGVLGWGVGGIEAEAAMLGQPVSMLIPEVVGFKFTGKLKEGVTATDLVLTATQMLRAKGVVGRFVEYFGPGLASLSLADRATLANMAPEYGATCGFFGVDDKTLDYMRLTGRSDENIALVEAYAKAQGLWIVEGAADPIFTDTLELDLGSVVPSLAGPKRPQDRVSLPDVDDVFNADMVNVYNKKQQRVAVEGKDFDIGDGDVTIAAITSCTNTSNPGVLVAAGLVAKKADALGLKPKPWVKTSLAPGSQVVTDYLIKAGLQQHLDNIGFNLVGYGCTTCIGNSGPLAEPISKAINENGLVAAAVISGNRNFEGRVSPDVRANFLASPPLVVAYALKGTVIEDFTTTPIGQDQQGKDVFLADIWPTNLEVAEAVAGAVDRDMFVARYAHVYKGDEHWQKIEVEGSDTYQWRAGSTYVANPPYFEGMTMTPAPVADIIDAKPLAILGDSITTDHISPAGSIKADSPAGKWLMEHQVSKADFNSYGARRGHHDVMMRGTFANIRIKNEMVPGIEGGMSRYGEEVMPIYDAAMRHKADGTPLVVIAGKEYGTGSSRDWAAKGTNLLGVRAVIVESFERIHRSNLVGMGVLPLQFVDGQTRETLGLTGDDQFTITGVADLKPRQTVTVNVTRADGSTFSFDTLCRIDTANEVEYYMNGGILHYVLRKLAA</sequence>
<comment type="similarity">
    <text evidence="6 16">Belongs to the aconitase/IPM isomerase family.</text>
</comment>
<feature type="domain" description="Aconitase A/isopropylmalate dehydratase small subunit swivel" evidence="18">
    <location>
        <begin position="694"/>
        <end position="816"/>
    </location>
</feature>
<dbReference type="KEGG" id="sphk:SKP52_02835"/>
<evidence type="ECO:0000256" key="11">
    <source>
        <dbReference type="ARBA" id="ARBA00022884"/>
    </source>
</evidence>
<dbReference type="InterPro" id="IPR000573">
    <property type="entry name" value="AconitaseA/IPMdHydase_ssu_swvl"/>
</dbReference>
<dbReference type="SUPFAM" id="SSF52016">
    <property type="entry name" value="LeuD/IlvD-like"/>
    <property type="match status" value="1"/>
</dbReference>
<evidence type="ECO:0000256" key="9">
    <source>
        <dbReference type="ARBA" id="ARBA00022532"/>
    </source>
</evidence>
<dbReference type="CDD" id="cd01580">
    <property type="entry name" value="AcnA_IRP_Swivel"/>
    <property type="match status" value="1"/>
</dbReference>
<dbReference type="HOGENOM" id="CLU_013476_2_1_5"/>
<dbReference type="GO" id="GO:0006099">
    <property type="term" value="P:tricarboxylic acid cycle"/>
    <property type="evidence" value="ECO:0007669"/>
    <property type="project" value="UniProtKB-UniPathway"/>
</dbReference>
<dbReference type="InterPro" id="IPR006249">
    <property type="entry name" value="Aconitase/IRP2"/>
</dbReference>
<dbReference type="NCBIfam" id="NF009520">
    <property type="entry name" value="PRK12881.1"/>
    <property type="match status" value="1"/>
</dbReference>
<dbReference type="EMBL" id="CP009122">
    <property type="protein sequence ID" value="AJA07496.1"/>
    <property type="molecule type" value="Genomic_DNA"/>
</dbReference>
<dbReference type="EC" id="4.2.1.3" evidence="16"/>
<dbReference type="OrthoDB" id="9764318at2"/>
<name>A0A0A7PBM2_9SPHN</name>
<comment type="cofactor">
    <cofactor evidence="2">
        <name>[4Fe-4S] cluster</name>
        <dbReference type="ChEBI" id="CHEBI:49883"/>
    </cofactor>
</comment>
<dbReference type="NCBIfam" id="TIGR01341">
    <property type="entry name" value="aconitase_1"/>
    <property type="match status" value="1"/>
</dbReference>
<evidence type="ECO:0000256" key="4">
    <source>
        <dbReference type="ARBA" id="ARBA00004717"/>
    </source>
</evidence>
<evidence type="ECO:0000259" key="18">
    <source>
        <dbReference type="Pfam" id="PF00694"/>
    </source>
</evidence>
<dbReference type="PROSITE" id="PS01244">
    <property type="entry name" value="ACONITASE_2"/>
    <property type="match status" value="1"/>
</dbReference>
<proteinExistence type="inferred from homology"/>
<dbReference type="NCBIfam" id="NF006757">
    <property type="entry name" value="PRK09277.1"/>
    <property type="match status" value="1"/>
</dbReference>
<comment type="function">
    <text evidence="3">Involved in the catabolism of short chain fatty acids (SCFA) via the tricarboxylic acid (TCA)(acetyl degradation route) and probably the 2-methylcitrate cycle I (propionate degradation route). Catalyzes the reversible isomerization of citrate to isocitrate via cis-aconitate. Could catalyze the hydration of 2-methyl-cis-aconitate to yield (2R,3S)-2-methylisocitrate. The apo form of AcnA functions as a RNA-binding regulatory protein.</text>
</comment>
<dbReference type="FunFam" id="3.30.499.10:FF:000002">
    <property type="entry name" value="Aconitate hydratase"/>
    <property type="match status" value="1"/>
</dbReference>
<comment type="pathway">
    <text evidence="4">Carbohydrate metabolism; tricarboxylic acid cycle; isocitrate from oxaloacetate: step 2/2.</text>
</comment>
<dbReference type="InterPro" id="IPR018136">
    <property type="entry name" value="Aconitase_4Fe-4S_BS"/>
</dbReference>
<dbReference type="Gene3D" id="6.10.190.10">
    <property type="match status" value="1"/>
</dbReference>
<accession>A0A0A7PBM2</accession>
<dbReference type="UniPathway" id="UPA00223">
    <property type="reaction ID" value="UER00718"/>
</dbReference>
<keyword evidence="20" id="KW-1185">Reference proteome</keyword>
<comment type="pathway">
    <text evidence="5">Organic acid metabolism; propanoate degradation.</text>
</comment>
<dbReference type="GO" id="GO:0003994">
    <property type="term" value="F:aconitate hydratase activity"/>
    <property type="evidence" value="ECO:0007669"/>
    <property type="project" value="UniProtKB-EC"/>
</dbReference>
<dbReference type="InterPro" id="IPR044137">
    <property type="entry name" value="AcnA_IRP_Swivel"/>
</dbReference>
<dbReference type="STRING" id="1515612.SKP52_02835"/>
<dbReference type="InterPro" id="IPR015928">
    <property type="entry name" value="Aconitase/3IPM_dehydase_swvl"/>
</dbReference>
<evidence type="ECO:0000256" key="1">
    <source>
        <dbReference type="ARBA" id="ARBA00000118"/>
    </source>
</evidence>
<evidence type="ECO:0000256" key="10">
    <source>
        <dbReference type="ARBA" id="ARBA00022723"/>
    </source>
</evidence>
<dbReference type="InterPro" id="IPR001030">
    <property type="entry name" value="Acoase/IPM_deHydtase_lsu_aba"/>
</dbReference>
<dbReference type="GO" id="GO:0046872">
    <property type="term" value="F:metal ion binding"/>
    <property type="evidence" value="ECO:0007669"/>
    <property type="project" value="UniProtKB-KW"/>
</dbReference>
<dbReference type="PANTHER" id="PTHR11670">
    <property type="entry name" value="ACONITASE/IRON-RESPONSIVE ELEMENT FAMILY MEMBER"/>
    <property type="match status" value="1"/>
</dbReference>
<gene>
    <name evidence="19" type="primary">acn</name>
    <name evidence="19" type="ORF">SKP52_02835</name>
</gene>
<keyword evidence="8 16" id="KW-0004">4Fe-4S</keyword>
<comment type="catalytic activity">
    <reaction evidence="1">
        <text>(2S,3R)-3-hydroxybutane-1,2,3-tricarboxylate = 2-methyl-cis-aconitate + H2O</text>
        <dbReference type="Rhea" id="RHEA:17941"/>
        <dbReference type="ChEBI" id="CHEBI:15377"/>
        <dbReference type="ChEBI" id="CHEBI:57429"/>
        <dbReference type="ChEBI" id="CHEBI:57872"/>
        <dbReference type="EC" id="4.2.1.99"/>
    </reaction>
</comment>
<keyword evidence="9" id="KW-0816">Tricarboxylic acid cycle</keyword>
<evidence type="ECO:0000256" key="16">
    <source>
        <dbReference type="RuleBase" id="RU361275"/>
    </source>
</evidence>
<comment type="catalytic activity">
    <reaction evidence="15 16">
        <text>citrate = D-threo-isocitrate</text>
        <dbReference type="Rhea" id="RHEA:10336"/>
        <dbReference type="ChEBI" id="CHEBI:15562"/>
        <dbReference type="ChEBI" id="CHEBI:16947"/>
        <dbReference type="EC" id="4.2.1.3"/>
    </reaction>
</comment>
<evidence type="ECO:0000256" key="2">
    <source>
        <dbReference type="ARBA" id="ARBA00001966"/>
    </source>
</evidence>
<dbReference type="Gene3D" id="3.30.499.10">
    <property type="entry name" value="Aconitase, domain 3"/>
    <property type="match status" value="2"/>
</dbReference>
<evidence type="ECO:0000256" key="5">
    <source>
        <dbReference type="ARBA" id="ARBA00005026"/>
    </source>
</evidence>
<dbReference type="Pfam" id="PF00694">
    <property type="entry name" value="Aconitase_C"/>
    <property type="match status" value="1"/>
</dbReference>
<keyword evidence="10" id="KW-0479">Metal-binding</keyword>
<dbReference type="InterPro" id="IPR015931">
    <property type="entry name" value="Acnase/IPM_dHydase_lsu_aba_1/3"/>
</dbReference>
<evidence type="ECO:0000256" key="13">
    <source>
        <dbReference type="ARBA" id="ARBA00023014"/>
    </source>
</evidence>
<keyword evidence="14 16" id="KW-0456">Lyase</keyword>
<dbReference type="PROSITE" id="PS00450">
    <property type="entry name" value="ACONITASE_1"/>
    <property type="match status" value="1"/>
</dbReference>
<dbReference type="GO" id="GO:0047456">
    <property type="term" value="F:2-methylisocitrate dehydratase activity"/>
    <property type="evidence" value="ECO:0007669"/>
    <property type="project" value="UniProtKB-EC"/>
</dbReference>
<evidence type="ECO:0000256" key="12">
    <source>
        <dbReference type="ARBA" id="ARBA00023004"/>
    </source>
</evidence>
<dbReference type="Pfam" id="PF00330">
    <property type="entry name" value="Aconitase"/>
    <property type="match status" value="1"/>
</dbReference>
<evidence type="ECO:0000313" key="20">
    <source>
        <dbReference type="Proteomes" id="UP000030907"/>
    </source>
</evidence>
<evidence type="ECO:0000256" key="15">
    <source>
        <dbReference type="ARBA" id="ARBA00023501"/>
    </source>
</evidence>
<dbReference type="GO" id="GO:0051539">
    <property type="term" value="F:4 iron, 4 sulfur cluster binding"/>
    <property type="evidence" value="ECO:0007669"/>
    <property type="project" value="UniProtKB-KW"/>
</dbReference>
<dbReference type="FunFam" id="3.20.19.10:FF:000001">
    <property type="entry name" value="Aconitate hydratase"/>
    <property type="match status" value="1"/>
</dbReference>
<evidence type="ECO:0000256" key="3">
    <source>
        <dbReference type="ARBA" id="ARBA00002737"/>
    </source>
</evidence>
<evidence type="ECO:0000313" key="19">
    <source>
        <dbReference type="EMBL" id="AJA07496.1"/>
    </source>
</evidence>
<keyword evidence="12 16" id="KW-0408">Iron</keyword>
<organism evidence="19 20">
    <name type="scientific">Sphingopyxis fribergensis</name>
    <dbReference type="NCBI Taxonomy" id="1515612"/>
    <lineage>
        <taxon>Bacteria</taxon>
        <taxon>Pseudomonadati</taxon>
        <taxon>Pseudomonadota</taxon>
        <taxon>Alphaproteobacteria</taxon>
        <taxon>Sphingomonadales</taxon>
        <taxon>Sphingomonadaceae</taxon>
        <taxon>Sphingopyxis</taxon>
    </lineage>
</organism>
<protein>
    <recommendedName>
        <fullName evidence="16">Aconitate hydratase</fullName>
        <shortName evidence="16">Aconitase</shortName>
        <ecNumber evidence="16">4.2.1.3</ecNumber>
    </recommendedName>
</protein>
<dbReference type="CDD" id="cd01586">
    <property type="entry name" value="AcnA_IRP"/>
    <property type="match status" value="1"/>
</dbReference>
<dbReference type="Gene3D" id="3.20.19.10">
    <property type="entry name" value="Aconitase, domain 4"/>
    <property type="match status" value="1"/>
</dbReference>
<evidence type="ECO:0000256" key="6">
    <source>
        <dbReference type="ARBA" id="ARBA00007185"/>
    </source>
</evidence>
<dbReference type="PRINTS" id="PR00415">
    <property type="entry name" value="ACONITASE"/>
</dbReference>
<dbReference type="RefSeq" id="WP_039571483.1">
    <property type="nucleotide sequence ID" value="NZ_CP009122.1"/>
</dbReference>
<dbReference type="GO" id="GO:0003723">
    <property type="term" value="F:RNA binding"/>
    <property type="evidence" value="ECO:0007669"/>
    <property type="project" value="UniProtKB-KW"/>
</dbReference>
<evidence type="ECO:0000259" key="17">
    <source>
        <dbReference type="Pfam" id="PF00330"/>
    </source>
</evidence>
<dbReference type="SUPFAM" id="SSF53732">
    <property type="entry name" value="Aconitase iron-sulfur domain"/>
    <property type="match status" value="1"/>
</dbReference>
<dbReference type="AlphaFoldDB" id="A0A0A7PBM2"/>
<evidence type="ECO:0000256" key="7">
    <source>
        <dbReference type="ARBA" id="ARBA00011245"/>
    </source>
</evidence>
<dbReference type="InterPro" id="IPR036008">
    <property type="entry name" value="Aconitase_4Fe-4S_dom"/>
</dbReference>
<dbReference type="Proteomes" id="UP000030907">
    <property type="component" value="Chromosome"/>
</dbReference>
<reference evidence="19 20" key="1">
    <citation type="journal article" date="2015" name="Int. J. Syst. Evol. Microbiol.">
        <title>Description of Sphingopyxis fribergensis sp. nov. - a soil bacterium with the ability to degrade styrene and phenylacetic acid.</title>
        <authorList>
            <person name="Oelschlagel M."/>
            <person name="Ruckert C."/>
            <person name="Kalinowski J."/>
            <person name="Schmidt G."/>
            <person name="Schlomann M."/>
            <person name="Tischler D."/>
        </authorList>
    </citation>
    <scope>NUCLEOTIDE SEQUENCE [LARGE SCALE GENOMIC DNA]</scope>
    <source>
        <strain evidence="19 20">Kp5.2</strain>
    </source>
</reference>